<evidence type="ECO:0000313" key="2">
    <source>
        <dbReference type="EMBL" id="PNT69399.1"/>
    </source>
</evidence>
<evidence type="ECO:0000256" key="1">
    <source>
        <dbReference type="SAM" id="SignalP"/>
    </source>
</evidence>
<reference evidence="2 3" key="1">
    <citation type="journal article" date="2010" name="Nature">
        <title>Genome sequencing and analysis of the model grass Brachypodium distachyon.</title>
        <authorList>
            <consortium name="International Brachypodium Initiative"/>
        </authorList>
    </citation>
    <scope>NUCLEOTIDE SEQUENCE [LARGE SCALE GENOMIC DNA]</scope>
    <source>
        <strain evidence="2 3">Bd21</strain>
    </source>
</reference>
<organism evidence="2">
    <name type="scientific">Brachypodium distachyon</name>
    <name type="common">Purple false brome</name>
    <name type="synonym">Trachynia distachya</name>
    <dbReference type="NCBI Taxonomy" id="15368"/>
    <lineage>
        <taxon>Eukaryota</taxon>
        <taxon>Viridiplantae</taxon>
        <taxon>Streptophyta</taxon>
        <taxon>Embryophyta</taxon>
        <taxon>Tracheophyta</taxon>
        <taxon>Spermatophyta</taxon>
        <taxon>Magnoliopsida</taxon>
        <taxon>Liliopsida</taxon>
        <taxon>Poales</taxon>
        <taxon>Poaceae</taxon>
        <taxon>BOP clade</taxon>
        <taxon>Pooideae</taxon>
        <taxon>Stipodae</taxon>
        <taxon>Brachypodieae</taxon>
        <taxon>Brachypodium</taxon>
    </lineage>
</organism>
<dbReference type="EnsemblPlants" id="PNT69399">
    <property type="protein sequence ID" value="PNT69399"/>
    <property type="gene ID" value="BRADI_3g54714v3"/>
</dbReference>
<dbReference type="AlphaFoldDB" id="A0A2K2D545"/>
<keyword evidence="1" id="KW-0732">Signal</keyword>
<gene>
    <name evidence="2" type="ORF">BRADI_3g54714v3</name>
</gene>
<reference evidence="2" key="2">
    <citation type="submission" date="2017-06" db="EMBL/GenBank/DDBJ databases">
        <title>WGS assembly of Brachypodium distachyon.</title>
        <authorList>
            <consortium name="The International Brachypodium Initiative"/>
            <person name="Lucas S."/>
            <person name="Harmon-Smith M."/>
            <person name="Lail K."/>
            <person name="Tice H."/>
            <person name="Grimwood J."/>
            <person name="Bruce D."/>
            <person name="Barry K."/>
            <person name="Shu S."/>
            <person name="Lindquist E."/>
            <person name="Wang M."/>
            <person name="Pitluck S."/>
            <person name="Vogel J.P."/>
            <person name="Garvin D.F."/>
            <person name="Mockler T.C."/>
            <person name="Schmutz J."/>
            <person name="Rokhsar D."/>
            <person name="Bevan M.W."/>
        </authorList>
    </citation>
    <scope>NUCLEOTIDE SEQUENCE</scope>
    <source>
        <strain evidence="2">Bd21</strain>
    </source>
</reference>
<sequence>MHTLSWKKLLLLIISTPAAAGEMRSLDLCIMHVTQRILTPFICLPFVPSIMHYTYTNTRCLPDSDRLQPFFVCFGLGNNTGTCMVDSGSSVGGEKWLNLEC</sequence>
<protein>
    <recommendedName>
        <fullName evidence="5">Secreted protein</fullName>
    </recommendedName>
</protein>
<dbReference type="Proteomes" id="UP000008810">
    <property type="component" value="Chromosome 3"/>
</dbReference>
<proteinExistence type="predicted"/>
<dbReference type="Gramene" id="PNT69399">
    <property type="protein sequence ID" value="PNT69399"/>
    <property type="gene ID" value="BRADI_3g54714v3"/>
</dbReference>
<dbReference type="EMBL" id="CM000882">
    <property type="protein sequence ID" value="PNT69399.1"/>
    <property type="molecule type" value="Genomic_DNA"/>
</dbReference>
<dbReference type="InParanoid" id="A0A2K2D545"/>
<evidence type="ECO:0000313" key="4">
    <source>
        <dbReference type="Proteomes" id="UP000008810"/>
    </source>
</evidence>
<accession>A0A2K2D545</accession>
<evidence type="ECO:0008006" key="5">
    <source>
        <dbReference type="Google" id="ProtNLM"/>
    </source>
</evidence>
<reference evidence="3" key="3">
    <citation type="submission" date="2018-08" db="UniProtKB">
        <authorList>
            <consortium name="EnsemblPlants"/>
        </authorList>
    </citation>
    <scope>IDENTIFICATION</scope>
    <source>
        <strain evidence="3">cv. Bd21</strain>
    </source>
</reference>
<keyword evidence="4" id="KW-1185">Reference proteome</keyword>
<name>A0A2K2D545_BRADI</name>
<evidence type="ECO:0000313" key="3">
    <source>
        <dbReference type="EnsemblPlants" id="PNT69399"/>
    </source>
</evidence>
<feature type="chain" id="PRO_5036043358" description="Secreted protein" evidence="1">
    <location>
        <begin position="21"/>
        <end position="101"/>
    </location>
</feature>
<feature type="signal peptide" evidence="1">
    <location>
        <begin position="1"/>
        <end position="20"/>
    </location>
</feature>